<dbReference type="SUPFAM" id="SSF51735">
    <property type="entry name" value="NAD(P)-binding Rossmann-fold domains"/>
    <property type="match status" value="1"/>
</dbReference>
<dbReference type="PANTHER" id="PTHR43765">
    <property type="entry name" value="2-DEHYDROPANTOATE 2-REDUCTASE-RELATED"/>
    <property type="match status" value="1"/>
</dbReference>
<comment type="similarity">
    <text evidence="2 10">Belongs to the ketopantoate reductase family.</text>
</comment>
<comment type="caution">
    <text evidence="13">The sequence shown here is derived from an EMBL/GenBank/DDBJ whole genome shotgun (WGS) entry which is preliminary data.</text>
</comment>
<dbReference type="GO" id="GO:0008677">
    <property type="term" value="F:2-dehydropantoate 2-reductase activity"/>
    <property type="evidence" value="ECO:0007669"/>
    <property type="project" value="UniProtKB-EC"/>
</dbReference>
<evidence type="ECO:0000256" key="1">
    <source>
        <dbReference type="ARBA" id="ARBA00004724"/>
    </source>
</evidence>
<evidence type="ECO:0000256" key="6">
    <source>
        <dbReference type="ARBA" id="ARBA00023002"/>
    </source>
</evidence>
<evidence type="ECO:0000313" key="13">
    <source>
        <dbReference type="EMBL" id="MFC6952333.1"/>
    </source>
</evidence>
<dbReference type="InterPro" id="IPR050838">
    <property type="entry name" value="Ketopantoate_reductase"/>
</dbReference>
<dbReference type="Gene3D" id="3.40.50.720">
    <property type="entry name" value="NAD(P)-binding Rossmann-like Domain"/>
    <property type="match status" value="1"/>
</dbReference>
<proteinExistence type="inferred from homology"/>
<evidence type="ECO:0000256" key="8">
    <source>
        <dbReference type="ARBA" id="ARBA00047506"/>
    </source>
</evidence>
<comment type="function">
    <text evidence="10">Catalyzes the NADPH-dependent reduction of ketopantoate into pantoic acid.</text>
</comment>
<evidence type="ECO:0000256" key="4">
    <source>
        <dbReference type="ARBA" id="ARBA00022857"/>
    </source>
</evidence>
<name>A0ABD5VCZ8_9EURY</name>
<dbReference type="SUPFAM" id="SSF48179">
    <property type="entry name" value="6-phosphogluconate dehydrogenase C-terminal domain-like"/>
    <property type="match status" value="1"/>
</dbReference>
<accession>A0ABD5VCZ8</accession>
<dbReference type="InterPro" id="IPR013332">
    <property type="entry name" value="KPR_N"/>
</dbReference>
<dbReference type="InterPro" id="IPR003710">
    <property type="entry name" value="ApbA"/>
</dbReference>
<dbReference type="PANTHER" id="PTHR43765:SF2">
    <property type="entry name" value="2-DEHYDROPANTOATE 2-REDUCTASE"/>
    <property type="match status" value="1"/>
</dbReference>
<keyword evidence="6 10" id="KW-0560">Oxidoreductase</keyword>
<dbReference type="Gene3D" id="1.10.1040.10">
    <property type="entry name" value="N-(1-d-carboxylethyl)-l-norvaline Dehydrogenase, domain 2"/>
    <property type="match status" value="1"/>
</dbReference>
<evidence type="ECO:0000256" key="10">
    <source>
        <dbReference type="RuleBase" id="RU362068"/>
    </source>
</evidence>
<evidence type="ECO:0000256" key="2">
    <source>
        <dbReference type="ARBA" id="ARBA00007870"/>
    </source>
</evidence>
<protein>
    <recommendedName>
        <fullName evidence="3 10">2-dehydropantoate 2-reductase</fullName>
        <ecNumber evidence="3 10">1.1.1.169</ecNumber>
    </recommendedName>
    <alternativeName>
        <fullName evidence="7 10">Ketopantoate reductase</fullName>
    </alternativeName>
</protein>
<dbReference type="GO" id="GO:0015937">
    <property type="term" value="P:coenzyme A biosynthetic process"/>
    <property type="evidence" value="ECO:0007669"/>
    <property type="project" value="UniProtKB-KW"/>
</dbReference>
<dbReference type="EC" id="1.1.1.169" evidence="3 10"/>
<dbReference type="RefSeq" id="WP_336349317.1">
    <property type="nucleotide sequence ID" value="NZ_JAZAQL010000001.1"/>
</dbReference>
<dbReference type="InterPro" id="IPR008927">
    <property type="entry name" value="6-PGluconate_DH-like_C_sf"/>
</dbReference>
<evidence type="ECO:0000259" key="12">
    <source>
        <dbReference type="Pfam" id="PF08546"/>
    </source>
</evidence>
<sequence>MDIVVFGAGSLGSLLGGVLAREHDVTLVGRDPHVSAVRDAGLRVEGAFEATTTPDATTDGTDLSGDVALVTVKAFDTAEAASALATGDFDAVCSLQNGMGNEETLADALDCEILAGTATCGAIRQAPGVVECTGRGEIVVGAADGGDSPIAESLAAAFDAVGFDCEAVADMPRRLWAKLAVNAGINAVTALARVDNGALLSGDANDLARAAARETARVARARDVSLSNREAVARVEAVAEGTATNTSSMRQDVEAERRTEVDAINGYVVDAACEARRELDLDVPVNRTLTSLLRAWEDGAGVRES</sequence>
<comment type="pathway">
    <text evidence="1 10">Cofactor biosynthesis; coenzyme A biosynthesis.</text>
</comment>
<dbReference type="Pfam" id="PF02558">
    <property type="entry name" value="ApbA"/>
    <property type="match status" value="1"/>
</dbReference>
<dbReference type="Pfam" id="PF08546">
    <property type="entry name" value="ApbA_C"/>
    <property type="match status" value="1"/>
</dbReference>
<organism evidence="13 14">
    <name type="scientific">Halorubellus litoreus</name>
    <dbReference type="NCBI Taxonomy" id="755308"/>
    <lineage>
        <taxon>Archaea</taxon>
        <taxon>Methanobacteriati</taxon>
        <taxon>Methanobacteriota</taxon>
        <taxon>Stenosarchaea group</taxon>
        <taxon>Halobacteria</taxon>
        <taxon>Halobacteriales</taxon>
        <taxon>Halorubellaceae</taxon>
        <taxon>Halorubellus</taxon>
    </lineage>
</organism>
<dbReference type="NCBIfam" id="TIGR00745">
    <property type="entry name" value="apbA_panE"/>
    <property type="match status" value="1"/>
</dbReference>
<evidence type="ECO:0000256" key="3">
    <source>
        <dbReference type="ARBA" id="ARBA00013014"/>
    </source>
</evidence>
<evidence type="ECO:0000256" key="7">
    <source>
        <dbReference type="ARBA" id="ARBA00032024"/>
    </source>
</evidence>
<feature type="domain" description="Ketopantoate reductase C-terminal" evidence="12">
    <location>
        <begin position="173"/>
        <end position="295"/>
    </location>
</feature>
<evidence type="ECO:0000259" key="11">
    <source>
        <dbReference type="Pfam" id="PF02558"/>
    </source>
</evidence>
<dbReference type="AlphaFoldDB" id="A0ABD5VCZ8"/>
<comment type="catalytic activity">
    <reaction evidence="9">
        <text>(R)-pantoate + NAD(+) = 2-dehydropantoate + NADH + H(+)</text>
        <dbReference type="Rhea" id="RHEA:61292"/>
        <dbReference type="ChEBI" id="CHEBI:11561"/>
        <dbReference type="ChEBI" id="CHEBI:15378"/>
        <dbReference type="ChEBI" id="CHEBI:15980"/>
        <dbReference type="ChEBI" id="CHEBI:57540"/>
        <dbReference type="ChEBI" id="CHEBI:57945"/>
    </reaction>
    <physiologicalReaction direction="right-to-left" evidence="9">
        <dbReference type="Rhea" id="RHEA:61294"/>
    </physiologicalReaction>
</comment>
<evidence type="ECO:0000256" key="5">
    <source>
        <dbReference type="ARBA" id="ARBA00022993"/>
    </source>
</evidence>
<dbReference type="InterPro" id="IPR013752">
    <property type="entry name" value="KPA_reductase"/>
</dbReference>
<comment type="catalytic activity">
    <reaction evidence="8">
        <text>(R)-pantoate + NADP(+) = 2-dehydropantoate + NADPH + H(+)</text>
        <dbReference type="Rhea" id="RHEA:16233"/>
        <dbReference type="ChEBI" id="CHEBI:11561"/>
        <dbReference type="ChEBI" id="CHEBI:15378"/>
        <dbReference type="ChEBI" id="CHEBI:15980"/>
        <dbReference type="ChEBI" id="CHEBI:57783"/>
        <dbReference type="ChEBI" id="CHEBI:58349"/>
        <dbReference type="EC" id="1.1.1.169"/>
    </reaction>
    <physiologicalReaction direction="right-to-left" evidence="8">
        <dbReference type="Rhea" id="RHEA:16235"/>
    </physiologicalReaction>
</comment>
<dbReference type="InterPro" id="IPR013328">
    <property type="entry name" value="6PGD_dom2"/>
</dbReference>
<evidence type="ECO:0000313" key="14">
    <source>
        <dbReference type="Proteomes" id="UP001596395"/>
    </source>
</evidence>
<keyword evidence="14" id="KW-1185">Reference proteome</keyword>
<feature type="domain" description="Ketopantoate reductase N-terminal" evidence="11">
    <location>
        <begin position="3"/>
        <end position="144"/>
    </location>
</feature>
<keyword evidence="4 10" id="KW-0521">NADP</keyword>
<gene>
    <name evidence="13" type="ORF">ACFQGB_05620</name>
</gene>
<evidence type="ECO:0000256" key="9">
    <source>
        <dbReference type="ARBA" id="ARBA00048196"/>
    </source>
</evidence>
<dbReference type="EMBL" id="JBHSXN010000001">
    <property type="protein sequence ID" value="MFC6952333.1"/>
    <property type="molecule type" value="Genomic_DNA"/>
</dbReference>
<dbReference type="InterPro" id="IPR036291">
    <property type="entry name" value="NAD(P)-bd_dom_sf"/>
</dbReference>
<dbReference type="Proteomes" id="UP001596395">
    <property type="component" value="Unassembled WGS sequence"/>
</dbReference>
<reference evidence="13 14" key="1">
    <citation type="journal article" date="2019" name="Int. J. Syst. Evol. Microbiol.">
        <title>The Global Catalogue of Microorganisms (GCM) 10K type strain sequencing project: providing services to taxonomists for standard genome sequencing and annotation.</title>
        <authorList>
            <consortium name="The Broad Institute Genomics Platform"/>
            <consortium name="The Broad Institute Genome Sequencing Center for Infectious Disease"/>
            <person name="Wu L."/>
            <person name="Ma J."/>
        </authorList>
    </citation>
    <scope>NUCLEOTIDE SEQUENCE [LARGE SCALE GENOMIC DNA]</scope>
    <source>
        <strain evidence="13 14">GX26</strain>
    </source>
</reference>
<keyword evidence="5 10" id="KW-0173">Coenzyme A biosynthesis</keyword>